<sequence length="57" mass="6094">MWAISLSLCSTRAVVQSSHPVLGVSGPPEAIPSLMKYASKSLPEPSLLILQREMKAS</sequence>
<dbReference type="AlphaFoldDB" id="A0A0E9QQJ6"/>
<organism evidence="1">
    <name type="scientific">Anguilla anguilla</name>
    <name type="common">European freshwater eel</name>
    <name type="synonym">Muraena anguilla</name>
    <dbReference type="NCBI Taxonomy" id="7936"/>
    <lineage>
        <taxon>Eukaryota</taxon>
        <taxon>Metazoa</taxon>
        <taxon>Chordata</taxon>
        <taxon>Craniata</taxon>
        <taxon>Vertebrata</taxon>
        <taxon>Euteleostomi</taxon>
        <taxon>Actinopterygii</taxon>
        <taxon>Neopterygii</taxon>
        <taxon>Teleostei</taxon>
        <taxon>Anguilliformes</taxon>
        <taxon>Anguillidae</taxon>
        <taxon>Anguilla</taxon>
    </lineage>
</organism>
<evidence type="ECO:0000313" key="1">
    <source>
        <dbReference type="EMBL" id="JAH18535.1"/>
    </source>
</evidence>
<proteinExistence type="predicted"/>
<accession>A0A0E9QQJ6</accession>
<name>A0A0E9QQJ6_ANGAN</name>
<protein>
    <submittedName>
        <fullName evidence="1">Uncharacterized protein</fullName>
    </submittedName>
</protein>
<reference evidence="1" key="1">
    <citation type="submission" date="2014-11" db="EMBL/GenBank/DDBJ databases">
        <authorList>
            <person name="Amaro Gonzalez C."/>
        </authorList>
    </citation>
    <scope>NUCLEOTIDE SEQUENCE</scope>
</reference>
<reference evidence="1" key="2">
    <citation type="journal article" date="2015" name="Fish Shellfish Immunol.">
        <title>Early steps in the European eel (Anguilla anguilla)-Vibrio vulnificus interaction in the gills: Role of the RtxA13 toxin.</title>
        <authorList>
            <person name="Callol A."/>
            <person name="Pajuelo D."/>
            <person name="Ebbesson L."/>
            <person name="Teles M."/>
            <person name="MacKenzie S."/>
            <person name="Amaro C."/>
        </authorList>
    </citation>
    <scope>NUCLEOTIDE SEQUENCE</scope>
</reference>
<dbReference type="EMBL" id="GBXM01090042">
    <property type="protein sequence ID" value="JAH18535.1"/>
    <property type="molecule type" value="Transcribed_RNA"/>
</dbReference>